<dbReference type="Pfam" id="PF00175">
    <property type="entry name" value="NAD_binding_1"/>
    <property type="match status" value="1"/>
</dbReference>
<dbReference type="PRINTS" id="PR00369">
    <property type="entry name" value="FLAVODOXIN"/>
</dbReference>
<evidence type="ECO:0000256" key="5">
    <source>
        <dbReference type="ARBA" id="ARBA00022630"/>
    </source>
</evidence>
<dbReference type="PROSITE" id="PS00086">
    <property type="entry name" value="CYTOCHROME_P450"/>
    <property type="match status" value="1"/>
</dbReference>
<evidence type="ECO:0000256" key="20">
    <source>
        <dbReference type="PIRNR" id="PIRNR000209"/>
    </source>
</evidence>
<protein>
    <recommendedName>
        <fullName evidence="20">Bifunctional cytochrome P450/NADPH--P450 reductase</fullName>
    </recommendedName>
    <domain>
        <recommendedName>
            <fullName evidence="20">Cytochrome P450</fullName>
            <ecNumber evidence="20">1.14.14.1</ecNumber>
        </recommendedName>
    </domain>
    <domain>
        <recommendedName>
            <fullName evidence="20">NADPH--cytochrome P450 reductase</fullName>
            <ecNumber evidence="20">1.6.2.4</ecNumber>
        </recommendedName>
    </domain>
</protein>
<keyword evidence="10 20" id="KW-0249">Electron transport</keyword>
<dbReference type="Pfam" id="PF00667">
    <property type="entry name" value="FAD_binding_1"/>
    <property type="match status" value="1"/>
</dbReference>
<keyword evidence="7 20" id="KW-0479">Metal-binding</keyword>
<dbReference type="InterPro" id="IPR017972">
    <property type="entry name" value="Cyt_P450_CS"/>
</dbReference>
<dbReference type="InterPro" id="IPR023173">
    <property type="entry name" value="NADPH_Cyt_P450_Rdtase_alpha"/>
</dbReference>
<comment type="catalytic activity">
    <reaction evidence="18">
        <text>dodecanoate + reduced [NADPH--hemoprotein reductase] + O2 = 5-hydroxydodecanoate + oxidized [NADPH--hemoprotein reductase] + H2O + H(+)</text>
        <dbReference type="Rhea" id="RHEA:76723"/>
        <dbReference type="Rhea" id="RHEA-COMP:11964"/>
        <dbReference type="Rhea" id="RHEA-COMP:11965"/>
        <dbReference type="ChEBI" id="CHEBI:15377"/>
        <dbReference type="ChEBI" id="CHEBI:15378"/>
        <dbReference type="ChEBI" id="CHEBI:15379"/>
        <dbReference type="ChEBI" id="CHEBI:18262"/>
        <dbReference type="ChEBI" id="CHEBI:57618"/>
        <dbReference type="ChEBI" id="CHEBI:58210"/>
        <dbReference type="ChEBI" id="CHEBI:195418"/>
    </reaction>
    <physiologicalReaction direction="left-to-right" evidence="18">
        <dbReference type="Rhea" id="RHEA:76724"/>
    </physiologicalReaction>
</comment>
<dbReference type="InterPro" id="IPR008254">
    <property type="entry name" value="Flavodoxin/NO_synth"/>
</dbReference>
<dbReference type="Pfam" id="PF00067">
    <property type="entry name" value="p450"/>
    <property type="match status" value="1"/>
</dbReference>
<dbReference type="InterPro" id="IPR017927">
    <property type="entry name" value="FAD-bd_FR_type"/>
</dbReference>
<evidence type="ECO:0000259" key="23">
    <source>
        <dbReference type="PROSITE" id="PS50902"/>
    </source>
</evidence>
<dbReference type="InterPro" id="IPR003097">
    <property type="entry name" value="CysJ-like_FAD-binding"/>
</dbReference>
<dbReference type="InterPro" id="IPR023206">
    <property type="entry name" value="Bifunctional_P450_P450_red"/>
</dbReference>
<dbReference type="InterPro" id="IPR017938">
    <property type="entry name" value="Riboflavin_synthase-like_b-brl"/>
</dbReference>
<feature type="compositionally biased region" description="Polar residues" evidence="22">
    <location>
        <begin position="476"/>
        <end position="485"/>
    </location>
</feature>
<dbReference type="CDD" id="cd06206">
    <property type="entry name" value="bifunctional_CYPOR"/>
    <property type="match status" value="1"/>
</dbReference>
<dbReference type="GO" id="GO:0050660">
    <property type="term" value="F:flavin adenine dinucleotide binding"/>
    <property type="evidence" value="ECO:0007669"/>
    <property type="project" value="TreeGrafter"/>
</dbReference>
<evidence type="ECO:0000256" key="7">
    <source>
        <dbReference type="ARBA" id="ARBA00022723"/>
    </source>
</evidence>
<feature type="domain" description="FAD-binding FR-type" evidence="24">
    <location>
        <begin position="666"/>
        <end position="895"/>
    </location>
</feature>
<dbReference type="AlphaFoldDB" id="A0A9W9N8G5"/>
<dbReference type="PANTHER" id="PTHR19384:SF127">
    <property type="entry name" value="BIFUNCTIONAL CYTOCHROME P450_NADPH--P450 REDUCTASE"/>
    <property type="match status" value="1"/>
</dbReference>
<dbReference type="Gene3D" id="1.10.630.10">
    <property type="entry name" value="Cytochrome P450"/>
    <property type="match status" value="1"/>
</dbReference>
<reference evidence="25" key="1">
    <citation type="submission" date="2022-11" db="EMBL/GenBank/DDBJ databases">
        <authorList>
            <person name="Petersen C."/>
        </authorList>
    </citation>
    <scope>NUCLEOTIDE SEQUENCE</scope>
    <source>
        <strain evidence="25">IBT 23319</strain>
    </source>
</reference>
<keyword evidence="12 20" id="KW-0408">Iron</keyword>
<evidence type="ECO:0000256" key="4">
    <source>
        <dbReference type="ARBA" id="ARBA00022617"/>
    </source>
</evidence>
<reference evidence="25" key="2">
    <citation type="journal article" date="2023" name="IMA Fungus">
        <title>Comparative genomic study of the Penicillium genus elucidates a diverse pangenome and 15 lateral gene transfer events.</title>
        <authorList>
            <person name="Petersen C."/>
            <person name="Sorensen T."/>
            <person name="Nielsen M.R."/>
            <person name="Sondergaard T.E."/>
            <person name="Sorensen J.L."/>
            <person name="Fitzpatrick D.A."/>
            <person name="Frisvad J.C."/>
            <person name="Nielsen K.L."/>
        </authorList>
    </citation>
    <scope>NUCLEOTIDE SEQUENCE</scope>
    <source>
        <strain evidence="25">IBT 23319</strain>
    </source>
</reference>
<keyword evidence="3 20" id="KW-0813">Transport</keyword>
<dbReference type="CDD" id="cd11068">
    <property type="entry name" value="CYP120A1"/>
    <property type="match status" value="1"/>
</dbReference>
<evidence type="ECO:0000256" key="22">
    <source>
        <dbReference type="SAM" id="MobiDB-lite"/>
    </source>
</evidence>
<dbReference type="Gene3D" id="1.20.990.10">
    <property type="entry name" value="NADPH-cytochrome p450 Reductase, Chain A, domain 3"/>
    <property type="match status" value="1"/>
</dbReference>
<dbReference type="SUPFAM" id="SSF63380">
    <property type="entry name" value="Riboflavin synthase domain-like"/>
    <property type="match status" value="1"/>
</dbReference>
<feature type="domain" description="Flavodoxin-like" evidence="23">
    <location>
        <begin position="491"/>
        <end position="631"/>
    </location>
</feature>
<dbReference type="GeneID" id="81389750"/>
<dbReference type="GO" id="GO:0070330">
    <property type="term" value="F:aromatase activity"/>
    <property type="evidence" value="ECO:0007669"/>
    <property type="project" value="UniProtKB-UniRule"/>
</dbReference>
<evidence type="ECO:0000256" key="19">
    <source>
        <dbReference type="ARBA" id="ARBA00052652"/>
    </source>
</evidence>
<dbReference type="RefSeq" id="XP_056494939.1">
    <property type="nucleotide sequence ID" value="XM_056650583.1"/>
</dbReference>
<dbReference type="InterPro" id="IPR036396">
    <property type="entry name" value="Cyt_P450_sf"/>
</dbReference>
<dbReference type="InterPro" id="IPR029039">
    <property type="entry name" value="Flavoprotein-like_sf"/>
</dbReference>
<comment type="catalytic activity">
    <reaction evidence="16">
        <text>dodecan-1-ol + reduced [NADPH--hemoprotein reductase] + O2 = 1,5-dodecanediol + oxidized [NADPH--hemoprotein reductase] + H2O + H(+)</text>
        <dbReference type="Rhea" id="RHEA:76759"/>
        <dbReference type="Rhea" id="RHEA-COMP:11964"/>
        <dbReference type="Rhea" id="RHEA-COMP:11965"/>
        <dbReference type="ChEBI" id="CHEBI:15377"/>
        <dbReference type="ChEBI" id="CHEBI:15378"/>
        <dbReference type="ChEBI" id="CHEBI:15379"/>
        <dbReference type="ChEBI" id="CHEBI:28878"/>
        <dbReference type="ChEBI" id="CHEBI:57618"/>
        <dbReference type="ChEBI" id="CHEBI:58210"/>
        <dbReference type="ChEBI" id="CHEBI:195414"/>
    </reaction>
    <physiologicalReaction direction="left-to-right" evidence="16">
        <dbReference type="Rhea" id="RHEA:76760"/>
    </physiologicalReaction>
</comment>
<proteinExistence type="inferred from homology"/>
<dbReference type="FunFam" id="1.10.630.10:FF:000040">
    <property type="entry name" value="Bifunctional cytochrome P450/NADPH--P450 reductase"/>
    <property type="match status" value="1"/>
</dbReference>
<comment type="catalytic activity">
    <reaction evidence="19">
        <text>dodecan-1-ol + reduced [NADPH--hemoprotein reductase] + O2 = 1,6-dodecanediol + oxidized [NADPH--hemoprotein reductase] + H2O + H(+)</text>
        <dbReference type="Rhea" id="RHEA:76779"/>
        <dbReference type="Rhea" id="RHEA-COMP:11964"/>
        <dbReference type="Rhea" id="RHEA-COMP:11965"/>
        <dbReference type="ChEBI" id="CHEBI:15377"/>
        <dbReference type="ChEBI" id="CHEBI:15378"/>
        <dbReference type="ChEBI" id="CHEBI:15379"/>
        <dbReference type="ChEBI" id="CHEBI:28878"/>
        <dbReference type="ChEBI" id="CHEBI:57618"/>
        <dbReference type="ChEBI" id="CHEBI:58210"/>
        <dbReference type="ChEBI" id="CHEBI:195445"/>
    </reaction>
    <physiologicalReaction direction="left-to-right" evidence="19">
        <dbReference type="Rhea" id="RHEA:76780"/>
    </physiologicalReaction>
</comment>
<dbReference type="GO" id="GO:0020037">
    <property type="term" value="F:heme binding"/>
    <property type="evidence" value="ECO:0007669"/>
    <property type="project" value="UniProtKB-UniRule"/>
</dbReference>
<keyword evidence="8 20" id="KW-0274">FAD</keyword>
<dbReference type="EMBL" id="JAPQKT010000012">
    <property type="protein sequence ID" value="KAJ5215187.1"/>
    <property type="molecule type" value="Genomic_DNA"/>
</dbReference>
<dbReference type="PIRSF" id="PIRSF000209">
    <property type="entry name" value="Bifunctional_P450_P450R"/>
    <property type="match status" value="1"/>
</dbReference>
<comment type="cofactor">
    <cofactor evidence="20">
        <name>FAD</name>
        <dbReference type="ChEBI" id="CHEBI:57692"/>
    </cofactor>
    <cofactor evidence="20">
        <name>FMN</name>
        <dbReference type="ChEBI" id="CHEBI:58210"/>
    </cofactor>
</comment>
<evidence type="ECO:0000256" key="10">
    <source>
        <dbReference type="ARBA" id="ARBA00022982"/>
    </source>
</evidence>
<evidence type="ECO:0000256" key="16">
    <source>
        <dbReference type="ARBA" id="ARBA00050670"/>
    </source>
</evidence>
<evidence type="ECO:0000256" key="9">
    <source>
        <dbReference type="ARBA" id="ARBA00022857"/>
    </source>
</evidence>
<evidence type="ECO:0000256" key="6">
    <source>
        <dbReference type="ARBA" id="ARBA00022643"/>
    </source>
</evidence>
<feature type="binding site" description="axial binding residue" evidence="21">
    <location>
        <position position="399"/>
    </location>
    <ligand>
        <name>heme</name>
        <dbReference type="ChEBI" id="CHEBI:30413"/>
    </ligand>
    <ligandPart>
        <name>Fe</name>
        <dbReference type="ChEBI" id="CHEBI:18248"/>
    </ligandPart>
</feature>
<evidence type="ECO:0000256" key="18">
    <source>
        <dbReference type="ARBA" id="ARBA00051516"/>
    </source>
</evidence>
<dbReference type="OrthoDB" id="1470350at2759"/>
<dbReference type="Gene3D" id="2.40.30.10">
    <property type="entry name" value="Translation factors"/>
    <property type="match status" value="1"/>
</dbReference>
<dbReference type="PRINTS" id="PR00371">
    <property type="entry name" value="FPNCR"/>
</dbReference>
<evidence type="ECO:0000256" key="17">
    <source>
        <dbReference type="ARBA" id="ARBA00050725"/>
    </source>
</evidence>
<evidence type="ECO:0000256" key="12">
    <source>
        <dbReference type="ARBA" id="ARBA00023004"/>
    </source>
</evidence>
<dbReference type="EC" id="1.14.14.1" evidence="20"/>
<gene>
    <name evidence="25" type="ORF">N7469_011678</name>
</gene>
<evidence type="ECO:0000256" key="14">
    <source>
        <dbReference type="ARBA" id="ARBA00047827"/>
    </source>
</evidence>
<keyword evidence="13 20" id="KW-0503">Monooxygenase</keyword>
<dbReference type="InterPro" id="IPR001709">
    <property type="entry name" value="Flavoprot_Pyr_Nucl_cyt_Rdtase"/>
</dbReference>
<comment type="catalytic activity">
    <reaction evidence="15 20">
        <text>2 oxidized [cytochrome P450] + NADPH = 2 reduced [cytochrome P450] + NADP(+) + H(+)</text>
        <dbReference type="Rhea" id="RHEA:24040"/>
        <dbReference type="Rhea" id="RHEA-COMP:14627"/>
        <dbReference type="Rhea" id="RHEA-COMP:14628"/>
        <dbReference type="ChEBI" id="CHEBI:15378"/>
        <dbReference type="ChEBI" id="CHEBI:55376"/>
        <dbReference type="ChEBI" id="CHEBI:57783"/>
        <dbReference type="ChEBI" id="CHEBI:58349"/>
        <dbReference type="ChEBI" id="CHEBI:60344"/>
        <dbReference type="EC" id="1.6.2.4"/>
    </reaction>
</comment>
<comment type="cofactor">
    <cofactor evidence="1 20 21">
        <name>heme</name>
        <dbReference type="ChEBI" id="CHEBI:30413"/>
    </cofactor>
</comment>
<dbReference type="PANTHER" id="PTHR19384">
    <property type="entry name" value="NITRIC OXIDE SYNTHASE-RELATED"/>
    <property type="match status" value="1"/>
</dbReference>
<evidence type="ECO:0000256" key="11">
    <source>
        <dbReference type="ARBA" id="ARBA00023002"/>
    </source>
</evidence>
<dbReference type="InterPro" id="IPR039261">
    <property type="entry name" value="FNR_nucleotide-bd"/>
</dbReference>
<sequence>MEPIPSPRGYPLLGNVFDIDPEKPNQSLARLFDIHGPIIRLRLPRERIYVSNYELAKELFDENRFEKAVIGPLAEVRELAGDGLFTAYPGEHNWELAHRLLMPAFGPLAIKSMFAEMQDIVAQMVLKWARNGPEGHIDVPGDFTRLTLDSIAICAMGNRFNSFYHDDQHEFVKSMVNILAECFNRSRRPLPHTFFSPKDRLFREEIDKLFDVAQQLLDARRKHPTNKKDLLNAMINNKDPKTGESLDDTTIVRNMITFLIAGHETTSGLLSFLFYEFLENPQALAIAQEEVDKVCGKQAITEEHMSKMPYIEGCLRETLRLHPTAPAFTLQAKGDQIIGDRYKIEGGEPVTVFLAGLHRDKDVYGPDAEAFGPERMIGERWSSLPNGAWKPFGNGVRACIGRPFAWQEAILTVATLLQTFSFTKANPSYLLSIKTALTIKPQDFYMKARLHDESFLDHAGALVPGTRLSESKDQHTSSSKRQQSEVGLRPMQVFFGSNTGTCEAVATALVNSAQRHGFKGEPINMDDGVAIFDKKQPLVVVTASYEGQPPDNAAHFVEWLSRGTKDKIVGTKYAVFGLGNKEWYATYQKVPTEVDEALAKNGGVRLTDRVSINVPEANVFDALDEWAEKKLWPALGSMKPADEQGSYLPELKIQVDVQRRAGALKQDLQLGQITENELLSTKEGAPRKRHVTIRLPSGISYKAGDYLAVLPTNSANVVQRVLRRFNLPWDVMITIDPDSGTSLPKGQQLSAHDIFGAMVEVTQPITAKALLAVKQFITEEAEARATEELASRPKALEVTSLLDILELCPTAPFPLGAFLAALPAMRIRQYSISSSPLADPSLCTLTYSVIDAPPKNGRKDCDRFHGVCSTFLERQSPGNTIQIGLRPSRAGFTVPSEDTSPMIMACAGTGLAPFRAFLQERSIKQKGGRDVAKSLLFYGLNAPDEDDMYRNELDEWEKEGIVSVRRAFSFSPDKSKGCKFVQERIWYDRQEVLQLFRRGATLYFCGAGIVGAGVDQVMMQIRQEQVGCSEEDAKKWVSQQKGVRYWADTFA</sequence>
<dbReference type="InterPro" id="IPR001433">
    <property type="entry name" value="OxRdtase_FAD/NAD-bd"/>
</dbReference>
<dbReference type="SUPFAM" id="SSF52218">
    <property type="entry name" value="Flavoproteins"/>
    <property type="match status" value="1"/>
</dbReference>
<evidence type="ECO:0000313" key="25">
    <source>
        <dbReference type="EMBL" id="KAJ5215187.1"/>
    </source>
</evidence>
<keyword evidence="6 20" id="KW-0288">FMN</keyword>
<comment type="catalytic activity">
    <reaction evidence="14 20">
        <text>an organic molecule + reduced [NADPH--hemoprotein reductase] + O2 = an alcohol + oxidized [NADPH--hemoprotein reductase] + H2O + H(+)</text>
        <dbReference type="Rhea" id="RHEA:17149"/>
        <dbReference type="Rhea" id="RHEA-COMP:11964"/>
        <dbReference type="Rhea" id="RHEA-COMP:11965"/>
        <dbReference type="ChEBI" id="CHEBI:15377"/>
        <dbReference type="ChEBI" id="CHEBI:15378"/>
        <dbReference type="ChEBI" id="CHEBI:15379"/>
        <dbReference type="ChEBI" id="CHEBI:30879"/>
        <dbReference type="ChEBI" id="CHEBI:57618"/>
        <dbReference type="ChEBI" id="CHEBI:58210"/>
        <dbReference type="ChEBI" id="CHEBI:142491"/>
        <dbReference type="EC" id="1.14.14.1"/>
    </reaction>
</comment>
<dbReference type="InterPro" id="IPR001094">
    <property type="entry name" value="Flavdoxin-like"/>
</dbReference>
<dbReference type="GO" id="GO:0005829">
    <property type="term" value="C:cytosol"/>
    <property type="evidence" value="ECO:0007669"/>
    <property type="project" value="TreeGrafter"/>
</dbReference>
<dbReference type="PROSITE" id="PS51384">
    <property type="entry name" value="FAD_FR"/>
    <property type="match status" value="1"/>
</dbReference>
<keyword evidence="5 20" id="KW-0285">Flavoprotein</keyword>
<dbReference type="SUPFAM" id="SSF48264">
    <property type="entry name" value="Cytochrome P450"/>
    <property type="match status" value="1"/>
</dbReference>
<evidence type="ECO:0000256" key="1">
    <source>
        <dbReference type="ARBA" id="ARBA00001971"/>
    </source>
</evidence>
<evidence type="ECO:0000256" key="21">
    <source>
        <dbReference type="PIRSR" id="PIRSR000209-1"/>
    </source>
</evidence>
<dbReference type="Gene3D" id="3.40.50.80">
    <property type="entry name" value="Nucleotide-binding domain of ferredoxin-NADP reductase (FNR) module"/>
    <property type="match status" value="1"/>
</dbReference>
<name>A0A9W9N8G5_PENCI</name>
<keyword evidence="11 20" id="KW-0560">Oxidoreductase</keyword>
<evidence type="ECO:0000313" key="26">
    <source>
        <dbReference type="Proteomes" id="UP001147733"/>
    </source>
</evidence>
<accession>A0A9W9N8G5</accession>
<dbReference type="GO" id="GO:0005506">
    <property type="term" value="F:iron ion binding"/>
    <property type="evidence" value="ECO:0007669"/>
    <property type="project" value="UniProtKB-UniRule"/>
</dbReference>
<dbReference type="EC" id="1.6.2.4" evidence="20"/>
<keyword evidence="9 20" id="KW-0521">NADP</keyword>
<dbReference type="Proteomes" id="UP001147733">
    <property type="component" value="Unassembled WGS sequence"/>
</dbReference>
<evidence type="ECO:0000256" key="2">
    <source>
        <dbReference type="ARBA" id="ARBA00010018"/>
    </source>
</evidence>
<dbReference type="GO" id="GO:0010181">
    <property type="term" value="F:FMN binding"/>
    <property type="evidence" value="ECO:0007669"/>
    <property type="project" value="UniProtKB-UniRule"/>
</dbReference>
<comment type="caution">
    <text evidence="25">The sequence shown here is derived from an EMBL/GenBank/DDBJ whole genome shotgun (WGS) entry which is preliminary data.</text>
</comment>
<evidence type="ECO:0000256" key="13">
    <source>
        <dbReference type="ARBA" id="ARBA00023033"/>
    </source>
</evidence>
<dbReference type="Gene3D" id="3.40.50.360">
    <property type="match status" value="1"/>
</dbReference>
<comment type="similarity">
    <text evidence="2 20">In the N-terminal section; belongs to the cytochrome P450 family.</text>
</comment>
<evidence type="ECO:0000256" key="8">
    <source>
        <dbReference type="ARBA" id="ARBA00022827"/>
    </source>
</evidence>
<dbReference type="InterPro" id="IPR001128">
    <property type="entry name" value="Cyt_P450"/>
</dbReference>
<keyword evidence="26" id="KW-1185">Reference proteome</keyword>
<dbReference type="Pfam" id="PF00258">
    <property type="entry name" value="Flavodoxin_1"/>
    <property type="match status" value="1"/>
</dbReference>
<comment type="catalytic activity">
    <reaction evidence="17">
        <text>dodecan-1-ol + reduced [NADPH--hemoprotein reductase] + O2 = 1,4-dodecanediol + oxidized [NADPH--hemoprotein reductase] + H2O + H(+)</text>
        <dbReference type="Rhea" id="RHEA:76763"/>
        <dbReference type="Rhea" id="RHEA-COMP:11964"/>
        <dbReference type="Rhea" id="RHEA-COMP:11965"/>
        <dbReference type="ChEBI" id="CHEBI:15377"/>
        <dbReference type="ChEBI" id="CHEBI:15378"/>
        <dbReference type="ChEBI" id="CHEBI:15379"/>
        <dbReference type="ChEBI" id="CHEBI:28878"/>
        <dbReference type="ChEBI" id="CHEBI:57618"/>
        <dbReference type="ChEBI" id="CHEBI:58210"/>
        <dbReference type="ChEBI" id="CHEBI:195422"/>
    </reaction>
    <physiologicalReaction direction="left-to-right" evidence="17">
        <dbReference type="Rhea" id="RHEA:76764"/>
    </physiologicalReaction>
</comment>
<dbReference type="PROSITE" id="PS50902">
    <property type="entry name" value="FLAVODOXIN_LIKE"/>
    <property type="match status" value="1"/>
</dbReference>
<dbReference type="GO" id="GO:0043386">
    <property type="term" value="P:mycotoxin biosynthetic process"/>
    <property type="evidence" value="ECO:0007669"/>
    <property type="project" value="UniProtKB-ARBA"/>
</dbReference>
<evidence type="ECO:0000259" key="24">
    <source>
        <dbReference type="PROSITE" id="PS51384"/>
    </source>
</evidence>
<feature type="region of interest" description="Disordered" evidence="22">
    <location>
        <begin position="466"/>
        <end position="485"/>
    </location>
</feature>
<evidence type="ECO:0000256" key="3">
    <source>
        <dbReference type="ARBA" id="ARBA00022448"/>
    </source>
</evidence>
<keyword evidence="4 20" id="KW-0349">Heme</keyword>
<organism evidence="25 26">
    <name type="scientific">Penicillium citrinum</name>
    <dbReference type="NCBI Taxonomy" id="5077"/>
    <lineage>
        <taxon>Eukaryota</taxon>
        <taxon>Fungi</taxon>
        <taxon>Dikarya</taxon>
        <taxon>Ascomycota</taxon>
        <taxon>Pezizomycotina</taxon>
        <taxon>Eurotiomycetes</taxon>
        <taxon>Eurotiomycetidae</taxon>
        <taxon>Eurotiales</taxon>
        <taxon>Aspergillaceae</taxon>
        <taxon>Penicillium</taxon>
    </lineage>
</organism>
<dbReference type="SUPFAM" id="SSF52343">
    <property type="entry name" value="Ferredoxin reductase-like, C-terminal NADP-linked domain"/>
    <property type="match status" value="1"/>
</dbReference>
<dbReference type="GO" id="GO:0003958">
    <property type="term" value="F:NADPH-hemoprotein reductase activity"/>
    <property type="evidence" value="ECO:0007669"/>
    <property type="project" value="UniProtKB-UniRule"/>
</dbReference>
<evidence type="ECO:0000256" key="15">
    <source>
        <dbReference type="ARBA" id="ARBA00049342"/>
    </source>
</evidence>